<proteinExistence type="predicted"/>
<evidence type="ECO:0000256" key="1">
    <source>
        <dbReference type="SAM" id="Phobius"/>
    </source>
</evidence>
<reference evidence="2 3" key="1">
    <citation type="submission" date="2015-06" db="EMBL/GenBank/DDBJ databases">
        <authorList>
            <person name="Xie B.-B."/>
            <person name="Rong J.-C."/>
            <person name="Qin Q.-L."/>
            <person name="Zhang Y.-Z."/>
        </authorList>
    </citation>
    <scope>NUCLEOTIDE SEQUENCE [LARGE SCALE GENOMIC DNA]</scope>
    <source>
        <strain evidence="2 3">KMM 3549</strain>
    </source>
</reference>
<evidence type="ECO:0000313" key="3">
    <source>
        <dbReference type="Proteomes" id="UP000217258"/>
    </source>
</evidence>
<evidence type="ECO:0000313" key="2">
    <source>
        <dbReference type="EMBL" id="ATC92187.1"/>
    </source>
</evidence>
<organism evidence="2 3">
    <name type="scientific">Pseudoalteromonas issachenkonii</name>
    <dbReference type="NCBI Taxonomy" id="152297"/>
    <lineage>
        <taxon>Bacteria</taxon>
        <taxon>Pseudomonadati</taxon>
        <taxon>Pseudomonadota</taxon>
        <taxon>Gammaproteobacteria</taxon>
        <taxon>Alteromonadales</taxon>
        <taxon>Pseudoalteromonadaceae</taxon>
        <taxon>Pseudoalteromonas</taxon>
    </lineage>
</organism>
<dbReference type="EMBL" id="CP011030">
    <property type="protein sequence ID" value="ATC92187.1"/>
    <property type="molecule type" value="Genomic_DNA"/>
</dbReference>
<sequence length="59" mass="6721">MGFFVPLTNYFSLFVNKLIVMANISSLLLISTQDPRYNNPILLGVILLKLRFSSHCLAY</sequence>
<keyword evidence="3" id="KW-1185">Reference proteome</keyword>
<keyword evidence="1" id="KW-1133">Transmembrane helix</keyword>
<feature type="transmembrane region" description="Helical" evidence="1">
    <location>
        <begin position="12"/>
        <end position="30"/>
    </location>
</feature>
<accession>A0ABM6N7R0</accession>
<keyword evidence="1" id="KW-0812">Transmembrane</keyword>
<keyword evidence="1" id="KW-0472">Membrane</keyword>
<gene>
    <name evidence="2" type="ORF">PISS_a3539</name>
</gene>
<name>A0ABM6N7R0_9GAMM</name>
<dbReference type="Proteomes" id="UP000217258">
    <property type="component" value="Chromosome I"/>
</dbReference>
<protein>
    <submittedName>
        <fullName evidence="2">Uncharacterized protein</fullName>
    </submittedName>
</protein>